<dbReference type="STRING" id="394221.Mmar10_2674"/>
<feature type="transmembrane region" description="Helical" evidence="1">
    <location>
        <begin position="68"/>
        <end position="90"/>
    </location>
</feature>
<gene>
    <name evidence="2" type="ordered locus">Mmar10_2674</name>
</gene>
<feature type="transmembrane region" description="Helical" evidence="1">
    <location>
        <begin position="224"/>
        <end position="252"/>
    </location>
</feature>
<reference evidence="2 3" key="1">
    <citation type="submission" date="2006-08" db="EMBL/GenBank/DDBJ databases">
        <title>Complete sequence of Maricaulis maris MCS10.</title>
        <authorList>
            <consortium name="US DOE Joint Genome Institute"/>
            <person name="Copeland A."/>
            <person name="Lucas S."/>
            <person name="Lapidus A."/>
            <person name="Barry K."/>
            <person name="Detter J.C."/>
            <person name="Glavina del Rio T."/>
            <person name="Hammon N."/>
            <person name="Israni S."/>
            <person name="Dalin E."/>
            <person name="Tice H."/>
            <person name="Pitluck S."/>
            <person name="Saunders E."/>
            <person name="Brettin T."/>
            <person name="Bruce D."/>
            <person name="Han C."/>
            <person name="Tapia R."/>
            <person name="Gilna P."/>
            <person name="Schmutz J."/>
            <person name="Larimer F."/>
            <person name="Land M."/>
            <person name="Hauser L."/>
            <person name="Kyrpides N."/>
            <person name="Mikhailova N."/>
            <person name="Viollier P."/>
            <person name="Stephens C."/>
            <person name="Richardson P."/>
        </authorList>
    </citation>
    <scope>NUCLEOTIDE SEQUENCE [LARGE SCALE GENOMIC DNA]</scope>
    <source>
        <strain evidence="2 3">MCS10</strain>
    </source>
</reference>
<organism evidence="2 3">
    <name type="scientific">Maricaulis maris (strain MCS10)</name>
    <name type="common">Caulobacter maris</name>
    <dbReference type="NCBI Taxonomy" id="394221"/>
    <lineage>
        <taxon>Bacteria</taxon>
        <taxon>Pseudomonadati</taxon>
        <taxon>Pseudomonadota</taxon>
        <taxon>Alphaproteobacteria</taxon>
        <taxon>Maricaulales</taxon>
        <taxon>Maricaulaceae</taxon>
        <taxon>Maricaulis</taxon>
    </lineage>
</organism>
<feature type="transmembrane region" description="Helical" evidence="1">
    <location>
        <begin position="176"/>
        <end position="204"/>
    </location>
</feature>
<accession>Q0AL83</accession>
<evidence type="ECO:0000313" key="3">
    <source>
        <dbReference type="Proteomes" id="UP000001964"/>
    </source>
</evidence>
<name>Q0AL83_MARMM</name>
<dbReference type="HOGENOM" id="CLU_075256_0_0_5"/>
<evidence type="ECO:0000256" key="1">
    <source>
        <dbReference type="SAM" id="Phobius"/>
    </source>
</evidence>
<dbReference type="EMBL" id="CP000449">
    <property type="protein sequence ID" value="ABI66960.1"/>
    <property type="molecule type" value="Genomic_DNA"/>
</dbReference>
<keyword evidence="1" id="KW-0472">Membrane</keyword>
<dbReference type="RefSeq" id="WP_011644604.1">
    <property type="nucleotide sequence ID" value="NC_008347.1"/>
</dbReference>
<dbReference type="KEGG" id="mmr:Mmar10_2674"/>
<keyword evidence="1" id="KW-1133">Transmembrane helix</keyword>
<dbReference type="AlphaFoldDB" id="Q0AL83"/>
<dbReference type="eggNOG" id="ENOG50331UM">
    <property type="taxonomic scope" value="Bacteria"/>
</dbReference>
<proteinExistence type="predicted"/>
<evidence type="ECO:0000313" key="2">
    <source>
        <dbReference type="EMBL" id="ABI66960.1"/>
    </source>
</evidence>
<feature type="transmembrane region" description="Helical" evidence="1">
    <location>
        <begin position="141"/>
        <end position="164"/>
    </location>
</feature>
<feature type="transmembrane region" description="Helical" evidence="1">
    <location>
        <begin position="111"/>
        <end position="135"/>
    </location>
</feature>
<dbReference type="OrthoDB" id="7472950at2"/>
<sequence>MTDTNPTPPMKANLGIGTILGGTFSLYFKNFPLFFGVVFLPFVLYSLLVEAPMRSEMVVDPANPFGDVGTTLLLMVLSMLLIIILQAVIVRMSISLSGGQGAQAGAAIRGAVTGLIPIILLGIVASIAIAFGFLLLIVPGLYVMALLYVYVPAIVFENAGFSALGRSETLTKGYRWAIVGIVLILIVINWIISLIYTGVVVASVMDIGAIASGNPDSAAIATSIPWWLNVLSAAVQAFILPIGLIASGLVYARLREIKEGGSTGDLLRVFE</sequence>
<dbReference type="Proteomes" id="UP000001964">
    <property type="component" value="Chromosome"/>
</dbReference>
<evidence type="ECO:0008006" key="4">
    <source>
        <dbReference type="Google" id="ProtNLM"/>
    </source>
</evidence>
<protein>
    <recommendedName>
        <fullName evidence="4">Glycerophosphoryl diester phosphodiesterase membrane domain-containing protein</fullName>
    </recommendedName>
</protein>
<feature type="transmembrane region" description="Helical" evidence="1">
    <location>
        <begin position="31"/>
        <end position="48"/>
    </location>
</feature>
<keyword evidence="1" id="KW-0812">Transmembrane</keyword>
<keyword evidence="3" id="KW-1185">Reference proteome</keyword>